<dbReference type="PROSITE" id="PS51450">
    <property type="entry name" value="LRR"/>
    <property type="match status" value="2"/>
</dbReference>
<evidence type="ECO:0000256" key="2">
    <source>
        <dbReference type="ARBA" id="ARBA00022737"/>
    </source>
</evidence>
<keyword evidence="1" id="KW-0433">Leucine-rich repeat</keyword>
<name>A0A4Y2SDE4_ARAVE</name>
<dbReference type="PRINTS" id="PR00019">
    <property type="entry name" value="LEURICHRPT"/>
</dbReference>
<evidence type="ECO:0000256" key="1">
    <source>
        <dbReference type="ARBA" id="ARBA00022614"/>
    </source>
</evidence>
<dbReference type="OrthoDB" id="6433670at2759"/>
<dbReference type="AlphaFoldDB" id="A0A4Y2SDE4"/>
<dbReference type="EMBL" id="BGPR01021026">
    <property type="protein sequence ID" value="GBN85941.1"/>
    <property type="molecule type" value="Genomic_DNA"/>
</dbReference>
<dbReference type="Pfam" id="PF23598">
    <property type="entry name" value="LRR_14"/>
    <property type="match status" value="1"/>
</dbReference>
<dbReference type="InterPro" id="IPR055414">
    <property type="entry name" value="LRR_R13L4/SHOC2-like"/>
</dbReference>
<evidence type="ECO:0000313" key="5">
    <source>
        <dbReference type="EMBL" id="GBN85941.1"/>
    </source>
</evidence>
<keyword evidence="2" id="KW-0677">Repeat</keyword>
<keyword evidence="6" id="KW-1185">Reference proteome</keyword>
<evidence type="ECO:0000313" key="6">
    <source>
        <dbReference type="Proteomes" id="UP000499080"/>
    </source>
</evidence>
<protein>
    <submittedName>
        <fullName evidence="5">E3 ubiquitin-protein ligase LRSAM1</fullName>
    </submittedName>
</protein>
<comment type="caution">
    <text evidence="5">The sequence shown here is derived from an EMBL/GenBank/DDBJ whole genome shotgun (WGS) entry which is preliminary data.</text>
</comment>
<dbReference type="SUPFAM" id="SSF52058">
    <property type="entry name" value="L domain-like"/>
    <property type="match status" value="1"/>
</dbReference>
<dbReference type="SMART" id="SM00369">
    <property type="entry name" value="LRR_TYP"/>
    <property type="match status" value="4"/>
</dbReference>
<dbReference type="GO" id="GO:0005737">
    <property type="term" value="C:cytoplasm"/>
    <property type="evidence" value="ECO:0007669"/>
    <property type="project" value="TreeGrafter"/>
</dbReference>
<organism evidence="5 6">
    <name type="scientific">Araneus ventricosus</name>
    <name type="common">Orbweaver spider</name>
    <name type="synonym">Epeira ventricosa</name>
    <dbReference type="NCBI Taxonomy" id="182803"/>
    <lineage>
        <taxon>Eukaryota</taxon>
        <taxon>Metazoa</taxon>
        <taxon>Ecdysozoa</taxon>
        <taxon>Arthropoda</taxon>
        <taxon>Chelicerata</taxon>
        <taxon>Arachnida</taxon>
        <taxon>Araneae</taxon>
        <taxon>Araneomorphae</taxon>
        <taxon>Entelegynae</taxon>
        <taxon>Araneoidea</taxon>
        <taxon>Araneidae</taxon>
        <taxon>Araneus</taxon>
    </lineage>
</organism>
<dbReference type="PANTHER" id="PTHR48051:SF47">
    <property type="entry name" value="LEUCINE RICH REPEAT AND STERILE ALPHA MOTIF CONTAINING 1"/>
    <property type="match status" value="1"/>
</dbReference>
<accession>A0A4Y2SDE4</accession>
<feature type="domain" description="Disease resistance R13L4/SHOC-2-like LRR" evidence="3">
    <location>
        <begin position="36"/>
        <end position="181"/>
    </location>
</feature>
<dbReference type="InterPro" id="IPR032675">
    <property type="entry name" value="LRR_dom_sf"/>
</dbReference>
<gene>
    <name evidence="5" type="primary">LRSAM1_3</name>
    <name evidence="4" type="synonym">LRSAM1_1</name>
    <name evidence="5" type="ORF">AVEN_103671_1</name>
    <name evidence="4" type="ORF">AVEN_222581_1</name>
</gene>
<dbReference type="InterPro" id="IPR001611">
    <property type="entry name" value="Leu-rich_rpt"/>
</dbReference>
<sequence length="233" mass="26280">MPFWNDSKAQNYKAKLEHKMCIAKEAPDENFDLSDCNLSEIPPGVFSMCRVFRKEALLLQNNHISNLSGGGSLKDLNQLQILNLKNNKLSSLPSEISHLSKLKVLDLESNQLKKLPASFEKLTNLCHLNLKSNKLLQFPVPICSLHSLEYLNLCDNPKIKYLPKELCNFTSLKDLEINAEHFVYPNPDICMGGTEMIMKFLCDGWTALWVESQLQEQKAVSSCLSSTENSSCA</sequence>
<reference evidence="5 6" key="1">
    <citation type="journal article" date="2019" name="Sci. Rep.">
        <title>Orb-weaving spider Araneus ventricosus genome elucidates the spidroin gene catalogue.</title>
        <authorList>
            <person name="Kono N."/>
            <person name="Nakamura H."/>
            <person name="Ohtoshi R."/>
            <person name="Moran D.A.P."/>
            <person name="Shinohara A."/>
            <person name="Yoshida Y."/>
            <person name="Fujiwara M."/>
            <person name="Mori M."/>
            <person name="Tomita M."/>
            <person name="Arakawa K."/>
        </authorList>
    </citation>
    <scope>NUCLEOTIDE SEQUENCE [LARGE SCALE GENOMIC DNA]</scope>
</reference>
<evidence type="ECO:0000259" key="3">
    <source>
        <dbReference type="Pfam" id="PF23598"/>
    </source>
</evidence>
<proteinExistence type="predicted"/>
<dbReference type="EMBL" id="BGPR01021025">
    <property type="protein sequence ID" value="GBN85939.1"/>
    <property type="molecule type" value="Genomic_DNA"/>
</dbReference>
<dbReference type="InterPro" id="IPR050216">
    <property type="entry name" value="LRR_domain-containing"/>
</dbReference>
<dbReference type="Gene3D" id="3.80.10.10">
    <property type="entry name" value="Ribonuclease Inhibitor"/>
    <property type="match status" value="1"/>
</dbReference>
<dbReference type="PANTHER" id="PTHR48051">
    <property type="match status" value="1"/>
</dbReference>
<evidence type="ECO:0000313" key="4">
    <source>
        <dbReference type="EMBL" id="GBN85939.1"/>
    </source>
</evidence>
<dbReference type="InterPro" id="IPR003591">
    <property type="entry name" value="Leu-rich_rpt_typical-subtyp"/>
</dbReference>
<dbReference type="Proteomes" id="UP000499080">
    <property type="component" value="Unassembled WGS sequence"/>
</dbReference>